<keyword evidence="3" id="KW-1185">Reference proteome</keyword>
<keyword evidence="1" id="KW-0732">Signal</keyword>
<dbReference type="EMBL" id="CP025120">
    <property type="protein sequence ID" value="AUD77842.1"/>
    <property type="molecule type" value="Genomic_DNA"/>
</dbReference>
<evidence type="ECO:0000313" key="2">
    <source>
        <dbReference type="EMBL" id="AUD77842.1"/>
    </source>
</evidence>
<evidence type="ECO:0000313" key="3">
    <source>
        <dbReference type="Proteomes" id="UP000232693"/>
    </source>
</evidence>
<reference evidence="2 3" key="1">
    <citation type="submission" date="2017-12" db="EMBL/GenBank/DDBJ databases">
        <title>Kangiella profundi FT102 completed genome.</title>
        <authorList>
            <person name="Xu J."/>
            <person name="Wang J."/>
            <person name="Lu Y."/>
        </authorList>
    </citation>
    <scope>NUCLEOTIDE SEQUENCE [LARGE SCALE GENOMIC DNA]</scope>
    <source>
        <strain evidence="2 3">FT102</strain>
    </source>
</reference>
<sequence>MKLVYTLLLALGILTACNAENPKEIAHGKLNYDNISYQEYEYKFINNSENEKVIQRVKDYVDSDYPGYWSNLSEQEKDIWLDYALYTGAKYGYGYGTDVLGFVKVAMTAGAGFMVDDEADYELRKIMHNNNQSGFRKIDQAIDYLNKNNVPEPKPTKIEVKKVVWLSKIENKRKQIKKKPSITVSSNNSSEGSIDIDEIILDGKFRSGATGIHECGRSVNGGGRTASLYSPPPVDSVYAKWYSWNERKNIEATVRLPGKEIMERLYYFPPWYESEFHQRPHSYIIIDIRPNNKVWVKFASSLYPQSQQEIMIIGEAQGKATNEVVTKFHHYKEGEDYRLDCFEKRKSRKDEWAKWEPTVLFDDWYPGAPQNKED</sequence>
<proteinExistence type="predicted"/>
<dbReference type="PROSITE" id="PS51257">
    <property type="entry name" value="PROKAR_LIPOPROTEIN"/>
    <property type="match status" value="1"/>
</dbReference>
<gene>
    <name evidence="2" type="ORF">CW740_00760</name>
</gene>
<evidence type="ECO:0008006" key="4">
    <source>
        <dbReference type="Google" id="ProtNLM"/>
    </source>
</evidence>
<feature type="signal peptide" evidence="1">
    <location>
        <begin position="1"/>
        <end position="18"/>
    </location>
</feature>
<accession>A0A2K9AJN7</accession>
<name>A0A2K9AJN7_9GAMM</name>
<evidence type="ECO:0000256" key="1">
    <source>
        <dbReference type="SAM" id="SignalP"/>
    </source>
</evidence>
<dbReference type="AlphaFoldDB" id="A0A2K9AJN7"/>
<dbReference type="KEGG" id="kpd:CW740_00760"/>
<protein>
    <recommendedName>
        <fullName evidence="4">DUF2931 domain-containing protein</fullName>
    </recommendedName>
</protein>
<dbReference type="Proteomes" id="UP000232693">
    <property type="component" value="Chromosome"/>
</dbReference>
<feature type="chain" id="PRO_5014894724" description="DUF2931 domain-containing protein" evidence="1">
    <location>
        <begin position="19"/>
        <end position="374"/>
    </location>
</feature>
<organism evidence="2 3">
    <name type="scientific">Kangiella profundi</name>
    <dbReference type="NCBI Taxonomy" id="1561924"/>
    <lineage>
        <taxon>Bacteria</taxon>
        <taxon>Pseudomonadati</taxon>
        <taxon>Pseudomonadota</taxon>
        <taxon>Gammaproteobacteria</taxon>
        <taxon>Kangiellales</taxon>
        <taxon>Kangiellaceae</taxon>
        <taxon>Kangiella</taxon>
    </lineage>
</organism>